<dbReference type="Gene3D" id="3.40.630.30">
    <property type="match status" value="1"/>
</dbReference>
<organism evidence="4 5">
    <name type="scientific">Thiospirochaeta perfilievii</name>
    <dbReference type="NCBI Taxonomy" id="252967"/>
    <lineage>
        <taxon>Bacteria</taxon>
        <taxon>Pseudomonadati</taxon>
        <taxon>Spirochaetota</taxon>
        <taxon>Spirochaetia</taxon>
        <taxon>Spirochaetales</taxon>
        <taxon>Spirochaetaceae</taxon>
        <taxon>Thiospirochaeta</taxon>
    </lineage>
</organism>
<feature type="domain" description="N-acetyltransferase" evidence="3">
    <location>
        <begin position="13"/>
        <end position="172"/>
    </location>
</feature>
<dbReference type="PANTHER" id="PTHR10545">
    <property type="entry name" value="DIAMINE N-ACETYLTRANSFERASE"/>
    <property type="match status" value="1"/>
</dbReference>
<dbReference type="InterPro" id="IPR051016">
    <property type="entry name" value="Diverse_Substrate_AcTransf"/>
</dbReference>
<proteinExistence type="predicted"/>
<gene>
    <name evidence="4" type="ORF">EW093_07675</name>
</gene>
<protein>
    <submittedName>
        <fullName evidence="4">GNAT family N-acetyltransferase</fullName>
    </submittedName>
</protein>
<dbReference type="PROSITE" id="PS51186">
    <property type="entry name" value="GNAT"/>
    <property type="match status" value="1"/>
</dbReference>
<keyword evidence="2" id="KW-0012">Acyltransferase</keyword>
<evidence type="ECO:0000256" key="1">
    <source>
        <dbReference type="ARBA" id="ARBA00022679"/>
    </source>
</evidence>
<keyword evidence="1 4" id="KW-0808">Transferase</keyword>
<sequence length="172" mass="19686">MESILISSNEFIVRLADLKNPEDIFSIIKVLDNYKKDSMGSSPPYTIKEREILANKFRDHPNLLVFLIFSKKELVGGAVCFTTFSTFLVGDVINIHDICILKKFRGLGFGRLLMEFIINKARELTCAKVTLEVREDNSVARNLYSSLGFKESTPVMNFWSKKISYNSGPYWK</sequence>
<dbReference type="RefSeq" id="WP_149567830.1">
    <property type="nucleotide sequence ID" value="NZ_CP035807.1"/>
</dbReference>
<dbReference type="OrthoDB" id="360261at2"/>
<dbReference type="AlphaFoldDB" id="A0A5C1QAT2"/>
<dbReference type="Pfam" id="PF00583">
    <property type="entry name" value="Acetyltransf_1"/>
    <property type="match status" value="1"/>
</dbReference>
<dbReference type="SUPFAM" id="SSF55729">
    <property type="entry name" value="Acyl-CoA N-acyltransferases (Nat)"/>
    <property type="match status" value="1"/>
</dbReference>
<evidence type="ECO:0000313" key="5">
    <source>
        <dbReference type="Proteomes" id="UP000323824"/>
    </source>
</evidence>
<dbReference type="InterPro" id="IPR016181">
    <property type="entry name" value="Acyl_CoA_acyltransferase"/>
</dbReference>
<dbReference type="InterPro" id="IPR000182">
    <property type="entry name" value="GNAT_dom"/>
</dbReference>
<evidence type="ECO:0000256" key="2">
    <source>
        <dbReference type="ARBA" id="ARBA00023315"/>
    </source>
</evidence>
<reference evidence="4 5" key="1">
    <citation type="submission" date="2019-02" db="EMBL/GenBank/DDBJ databases">
        <authorList>
            <person name="Fomenkov A."/>
            <person name="Dubinina G."/>
            <person name="Grabovich M."/>
            <person name="Vincze T."/>
            <person name="Roberts R.J."/>
        </authorList>
    </citation>
    <scope>NUCLEOTIDE SEQUENCE [LARGE SCALE GENOMIC DNA]</scope>
    <source>
        <strain evidence="4 5">P</strain>
    </source>
</reference>
<keyword evidence="5" id="KW-1185">Reference proteome</keyword>
<evidence type="ECO:0000313" key="4">
    <source>
        <dbReference type="EMBL" id="QEN04587.1"/>
    </source>
</evidence>
<dbReference type="GO" id="GO:0008080">
    <property type="term" value="F:N-acetyltransferase activity"/>
    <property type="evidence" value="ECO:0007669"/>
    <property type="project" value="UniProtKB-ARBA"/>
</dbReference>
<dbReference type="EMBL" id="CP035807">
    <property type="protein sequence ID" value="QEN04587.1"/>
    <property type="molecule type" value="Genomic_DNA"/>
</dbReference>
<name>A0A5C1QAT2_9SPIO</name>
<dbReference type="CDD" id="cd04301">
    <property type="entry name" value="NAT_SF"/>
    <property type="match status" value="1"/>
</dbReference>
<accession>A0A5C1QAT2</accession>
<dbReference type="PANTHER" id="PTHR10545:SF29">
    <property type="entry name" value="GH14572P-RELATED"/>
    <property type="match status" value="1"/>
</dbReference>
<dbReference type="Proteomes" id="UP000323824">
    <property type="component" value="Chromosome"/>
</dbReference>
<reference evidence="4 5" key="2">
    <citation type="submission" date="2019-09" db="EMBL/GenBank/DDBJ databases">
        <title>Complete Genome Sequence and Methylome Analysis of free living Spirochaetas.</title>
        <authorList>
            <person name="Leshcheva N."/>
            <person name="Mikheeva N."/>
        </authorList>
    </citation>
    <scope>NUCLEOTIDE SEQUENCE [LARGE SCALE GENOMIC DNA]</scope>
    <source>
        <strain evidence="4 5">P</strain>
    </source>
</reference>
<dbReference type="KEGG" id="sper:EW093_07675"/>
<evidence type="ECO:0000259" key="3">
    <source>
        <dbReference type="PROSITE" id="PS51186"/>
    </source>
</evidence>